<name>A0ABR0XY42_REHGL</name>
<gene>
    <name evidence="4" type="ORF">DH2020_000898</name>
</gene>
<sequence length="294" mass="32297">MELNTFQAPTRYAVVTGANKGIGFETVRQLANAGATVVLTARNEKRGIEATKLLQESGLSNVIFHQLNVRDPQSIQSLAKFITTQFERLDILVNNAGASGVQVDEDGLRALNIDPATWLAGKAVNMVQDVMKTTYDTAKECIDTNYYGVKNVTEALLPLLQCSTLGARIVNVSSLRSELSRIPNERTRKELGDIETLTEEKIDRILQKFLHDLKQDALEANGWQKMLPRYVNTDINWHTGTMTVEEGAEGSVMLALLPEGGPTGYRLGMINAFIEGGMCEFIQSMLGGLSLCNT</sequence>
<dbReference type="Gene3D" id="3.40.50.720">
    <property type="entry name" value="NAD(P)-binding Rossmann-like Domain"/>
    <property type="match status" value="1"/>
</dbReference>
<protein>
    <recommendedName>
        <fullName evidence="6">Short-chain dehydrogenase/reductase</fullName>
    </recommendedName>
</protein>
<dbReference type="Pfam" id="PF00106">
    <property type="entry name" value="adh_short"/>
    <property type="match status" value="1"/>
</dbReference>
<keyword evidence="5" id="KW-1185">Reference proteome</keyword>
<comment type="similarity">
    <text evidence="1">Belongs to the short-chain dehydrogenases/reductases (SDR) family.</text>
</comment>
<keyword evidence="3" id="KW-0560">Oxidoreductase</keyword>
<dbReference type="InterPro" id="IPR036291">
    <property type="entry name" value="NAD(P)-bd_dom_sf"/>
</dbReference>
<evidence type="ECO:0000256" key="3">
    <source>
        <dbReference type="ARBA" id="ARBA00023002"/>
    </source>
</evidence>
<evidence type="ECO:0008006" key="6">
    <source>
        <dbReference type="Google" id="ProtNLM"/>
    </source>
</evidence>
<dbReference type="InterPro" id="IPR002347">
    <property type="entry name" value="SDR_fam"/>
</dbReference>
<comment type="caution">
    <text evidence="4">The sequence shown here is derived from an EMBL/GenBank/DDBJ whole genome shotgun (WGS) entry which is preliminary data.</text>
</comment>
<evidence type="ECO:0000313" key="4">
    <source>
        <dbReference type="EMBL" id="KAK6164034.1"/>
    </source>
</evidence>
<dbReference type="PRINTS" id="PR00081">
    <property type="entry name" value="GDHRDH"/>
</dbReference>
<reference evidence="4 5" key="1">
    <citation type="journal article" date="2021" name="Comput. Struct. Biotechnol. J.">
        <title>De novo genome assembly of the potent medicinal plant Rehmannia glutinosa using nanopore technology.</title>
        <authorList>
            <person name="Ma L."/>
            <person name="Dong C."/>
            <person name="Song C."/>
            <person name="Wang X."/>
            <person name="Zheng X."/>
            <person name="Niu Y."/>
            <person name="Chen S."/>
            <person name="Feng W."/>
        </authorList>
    </citation>
    <scope>NUCLEOTIDE SEQUENCE [LARGE SCALE GENOMIC DNA]</scope>
    <source>
        <strain evidence="4">DH-2019</strain>
    </source>
</reference>
<dbReference type="EMBL" id="JABTTQ020000001">
    <property type="protein sequence ID" value="KAK6164034.1"/>
    <property type="molecule type" value="Genomic_DNA"/>
</dbReference>
<accession>A0ABR0XY42</accession>
<organism evidence="4 5">
    <name type="scientific">Rehmannia glutinosa</name>
    <name type="common">Chinese foxglove</name>
    <dbReference type="NCBI Taxonomy" id="99300"/>
    <lineage>
        <taxon>Eukaryota</taxon>
        <taxon>Viridiplantae</taxon>
        <taxon>Streptophyta</taxon>
        <taxon>Embryophyta</taxon>
        <taxon>Tracheophyta</taxon>
        <taxon>Spermatophyta</taxon>
        <taxon>Magnoliopsida</taxon>
        <taxon>eudicotyledons</taxon>
        <taxon>Gunneridae</taxon>
        <taxon>Pentapetalae</taxon>
        <taxon>asterids</taxon>
        <taxon>lamiids</taxon>
        <taxon>Lamiales</taxon>
        <taxon>Orobanchaceae</taxon>
        <taxon>Rehmannieae</taxon>
        <taxon>Rehmannia</taxon>
    </lineage>
</organism>
<evidence type="ECO:0000256" key="1">
    <source>
        <dbReference type="ARBA" id="ARBA00006484"/>
    </source>
</evidence>
<dbReference type="PANTHER" id="PTHR43490:SF73">
    <property type="entry name" value="OS07G0685800 PROTEIN"/>
    <property type="match status" value="1"/>
</dbReference>
<dbReference type="Proteomes" id="UP001318860">
    <property type="component" value="Unassembled WGS sequence"/>
</dbReference>
<dbReference type="PANTHER" id="PTHR43490">
    <property type="entry name" value="(+)-NEOMENTHOL DEHYDROGENASE"/>
    <property type="match status" value="1"/>
</dbReference>
<evidence type="ECO:0000313" key="5">
    <source>
        <dbReference type="Proteomes" id="UP001318860"/>
    </source>
</evidence>
<proteinExistence type="inferred from homology"/>
<evidence type="ECO:0000256" key="2">
    <source>
        <dbReference type="ARBA" id="ARBA00022857"/>
    </source>
</evidence>
<keyword evidence="2" id="KW-0521">NADP</keyword>
<dbReference type="SUPFAM" id="SSF51735">
    <property type="entry name" value="NAD(P)-binding Rossmann-fold domains"/>
    <property type="match status" value="1"/>
</dbReference>